<dbReference type="EMBL" id="JBHLUN010000011">
    <property type="protein sequence ID" value="MFC0409831.1"/>
    <property type="molecule type" value="Genomic_DNA"/>
</dbReference>
<evidence type="ECO:0000256" key="2">
    <source>
        <dbReference type="SAM" id="SignalP"/>
    </source>
</evidence>
<name>A0ABV6JZT6_9PROT</name>
<dbReference type="SUPFAM" id="SSF53850">
    <property type="entry name" value="Periplasmic binding protein-like II"/>
    <property type="match status" value="1"/>
</dbReference>
<feature type="signal peptide" evidence="2">
    <location>
        <begin position="1"/>
        <end position="28"/>
    </location>
</feature>
<sequence>MRIVLARLLAGMLAVAPILATAAAPARAADLLDQVRSQGELVIGTSNDAPLSFVDPETKGAAGVLPDILREFLSRSGIKAELKVVAMPFNSLIPSIQSQRIQLIGDAMYVRPARQQVIDFTDTTFFNPESLDVAPGNPKKLHSLADLCGKTAGSYQGTTYIDLLRQASSRCPSGTTIDIRQYPTIQNVLADLSAGRIDAAVVDGSLSAYALKQNAELRFELVGDYVPDEKSASNCAFGIAKGNDGFLKAFNTTYAAMKADGTAAKIFNKWGLTPTEFFLNP</sequence>
<dbReference type="InterPro" id="IPR001638">
    <property type="entry name" value="Solute-binding_3/MltF_N"/>
</dbReference>
<dbReference type="Gene3D" id="3.40.190.10">
    <property type="entry name" value="Periplasmic binding protein-like II"/>
    <property type="match status" value="2"/>
</dbReference>
<gene>
    <name evidence="4" type="ORF">ACFFGY_16385</name>
</gene>
<evidence type="ECO:0000259" key="3">
    <source>
        <dbReference type="SMART" id="SM00062"/>
    </source>
</evidence>
<dbReference type="CDD" id="cd13530">
    <property type="entry name" value="PBP2_peptides_like"/>
    <property type="match status" value="1"/>
</dbReference>
<dbReference type="Proteomes" id="UP001589865">
    <property type="component" value="Unassembled WGS sequence"/>
</dbReference>
<dbReference type="PANTHER" id="PTHR35936">
    <property type="entry name" value="MEMBRANE-BOUND LYTIC MUREIN TRANSGLYCOSYLASE F"/>
    <property type="match status" value="1"/>
</dbReference>
<dbReference type="PANTHER" id="PTHR35936:SF17">
    <property type="entry name" value="ARGININE-BINDING EXTRACELLULAR PROTEIN ARTP"/>
    <property type="match status" value="1"/>
</dbReference>
<dbReference type="Pfam" id="PF00497">
    <property type="entry name" value="SBP_bac_3"/>
    <property type="match status" value="1"/>
</dbReference>
<keyword evidence="1 2" id="KW-0732">Signal</keyword>
<reference evidence="4 5" key="1">
    <citation type="submission" date="2024-09" db="EMBL/GenBank/DDBJ databases">
        <authorList>
            <person name="Sun Q."/>
            <person name="Mori K."/>
        </authorList>
    </citation>
    <scope>NUCLEOTIDE SEQUENCE [LARGE SCALE GENOMIC DNA]</scope>
    <source>
        <strain evidence="4 5">TBRC 5777</strain>
    </source>
</reference>
<keyword evidence="5" id="KW-1185">Reference proteome</keyword>
<organism evidence="4 5">
    <name type="scientific">Roseomonas elaeocarpi</name>
    <dbReference type="NCBI Taxonomy" id="907779"/>
    <lineage>
        <taxon>Bacteria</taxon>
        <taxon>Pseudomonadati</taxon>
        <taxon>Pseudomonadota</taxon>
        <taxon>Alphaproteobacteria</taxon>
        <taxon>Acetobacterales</taxon>
        <taxon>Roseomonadaceae</taxon>
        <taxon>Roseomonas</taxon>
    </lineage>
</organism>
<accession>A0ABV6JZT6</accession>
<evidence type="ECO:0000256" key="1">
    <source>
        <dbReference type="ARBA" id="ARBA00022729"/>
    </source>
</evidence>
<evidence type="ECO:0000313" key="4">
    <source>
        <dbReference type="EMBL" id="MFC0409831.1"/>
    </source>
</evidence>
<feature type="chain" id="PRO_5046830450" evidence="2">
    <location>
        <begin position="29"/>
        <end position="281"/>
    </location>
</feature>
<dbReference type="SMART" id="SM00062">
    <property type="entry name" value="PBPb"/>
    <property type="match status" value="1"/>
</dbReference>
<evidence type="ECO:0000313" key="5">
    <source>
        <dbReference type="Proteomes" id="UP001589865"/>
    </source>
</evidence>
<dbReference type="RefSeq" id="WP_377045583.1">
    <property type="nucleotide sequence ID" value="NZ_JBHLUN010000011.1"/>
</dbReference>
<feature type="domain" description="Solute-binding protein family 3/N-terminal" evidence="3">
    <location>
        <begin position="40"/>
        <end position="274"/>
    </location>
</feature>
<comment type="caution">
    <text evidence="4">The sequence shown here is derived from an EMBL/GenBank/DDBJ whole genome shotgun (WGS) entry which is preliminary data.</text>
</comment>
<proteinExistence type="predicted"/>
<protein>
    <submittedName>
        <fullName evidence="4">Substrate-binding periplasmic protein</fullName>
    </submittedName>
</protein>